<accession>A0ABW0E540</accession>
<sequence>MKNHLKILTWLMLIIHLSSWALLQVAPAGTGYVVFKKECTRSATRATLVAANQNQKNPEKHFTLPASEKTKQTPPEVKICISKLAPPPVAISVAVLLPFSLPETTPFQQVSYRFLSISEEPDPPRFA</sequence>
<dbReference type="RefSeq" id="WP_378015808.1">
    <property type="nucleotide sequence ID" value="NZ_JBHSKT010000001.1"/>
</dbReference>
<comment type="caution">
    <text evidence="2">The sequence shown here is derived from an EMBL/GenBank/DDBJ whole genome shotgun (WGS) entry which is preliminary data.</text>
</comment>
<dbReference type="Proteomes" id="UP001596161">
    <property type="component" value="Unassembled WGS sequence"/>
</dbReference>
<gene>
    <name evidence="2" type="ORF">ACFPIB_02345</name>
</gene>
<dbReference type="EMBL" id="JBHSKT010000001">
    <property type="protein sequence ID" value="MFC5269432.1"/>
    <property type="molecule type" value="Genomic_DNA"/>
</dbReference>
<keyword evidence="3" id="KW-1185">Reference proteome</keyword>
<evidence type="ECO:0000313" key="3">
    <source>
        <dbReference type="Proteomes" id="UP001596161"/>
    </source>
</evidence>
<name>A0ABW0E540_9BACT</name>
<protein>
    <submittedName>
        <fullName evidence="2">Uncharacterized protein</fullName>
    </submittedName>
</protein>
<proteinExistence type="predicted"/>
<evidence type="ECO:0000256" key="1">
    <source>
        <dbReference type="SAM" id="MobiDB-lite"/>
    </source>
</evidence>
<organism evidence="2 3">
    <name type="scientific">Adhaeribacter terreus</name>
    <dbReference type="NCBI Taxonomy" id="529703"/>
    <lineage>
        <taxon>Bacteria</taxon>
        <taxon>Pseudomonadati</taxon>
        <taxon>Bacteroidota</taxon>
        <taxon>Cytophagia</taxon>
        <taxon>Cytophagales</taxon>
        <taxon>Hymenobacteraceae</taxon>
        <taxon>Adhaeribacter</taxon>
    </lineage>
</organism>
<feature type="region of interest" description="Disordered" evidence="1">
    <location>
        <begin position="51"/>
        <end position="70"/>
    </location>
</feature>
<evidence type="ECO:0000313" key="2">
    <source>
        <dbReference type="EMBL" id="MFC5269432.1"/>
    </source>
</evidence>
<reference evidence="3" key="1">
    <citation type="journal article" date="2019" name="Int. J. Syst. Evol. Microbiol.">
        <title>The Global Catalogue of Microorganisms (GCM) 10K type strain sequencing project: providing services to taxonomists for standard genome sequencing and annotation.</title>
        <authorList>
            <consortium name="The Broad Institute Genomics Platform"/>
            <consortium name="The Broad Institute Genome Sequencing Center for Infectious Disease"/>
            <person name="Wu L."/>
            <person name="Ma J."/>
        </authorList>
    </citation>
    <scope>NUCLEOTIDE SEQUENCE [LARGE SCALE GENOMIC DNA]</scope>
    <source>
        <strain evidence="3">KACC 12602</strain>
    </source>
</reference>